<dbReference type="Proteomes" id="UP000639772">
    <property type="component" value="Unassembled WGS sequence"/>
</dbReference>
<dbReference type="Pfam" id="PF04784">
    <property type="entry name" value="DUF547"/>
    <property type="match status" value="1"/>
</dbReference>
<protein>
    <recommendedName>
        <fullName evidence="1">DUF547 domain-containing protein</fullName>
    </recommendedName>
</protein>
<evidence type="ECO:0000313" key="2">
    <source>
        <dbReference type="EMBL" id="KAG0482502.1"/>
    </source>
</evidence>
<name>A0A835RAQ5_VANPL</name>
<dbReference type="PANTHER" id="PTHR23054">
    <property type="entry name" value="TERNARY COMPLEX FACTOR MIP1, LEUCINE-ZIPPER-RELATED"/>
    <property type="match status" value="1"/>
</dbReference>
<dbReference type="InterPro" id="IPR006869">
    <property type="entry name" value="DUF547"/>
</dbReference>
<dbReference type="PANTHER" id="PTHR23054:SF53">
    <property type="entry name" value="OS06G0704100 PROTEIN"/>
    <property type="match status" value="1"/>
</dbReference>
<dbReference type="AlphaFoldDB" id="A0A835RAQ5"/>
<proteinExistence type="predicted"/>
<feature type="domain" description="DUF547" evidence="1">
    <location>
        <begin position="248"/>
        <end position="380"/>
    </location>
</feature>
<gene>
    <name evidence="2" type="ORF">HPP92_010586</name>
</gene>
<dbReference type="OrthoDB" id="418495at2759"/>
<sequence length="463" mass="52788">MAEGKSSSKNPLIFQLEQDAQELFCNISSLETSVGKLEEEIISLKFQLIQERNERRLFEYQLKQLSGSTRSMHQNDQVNMDNALIEEEEYLKMIHKFGKLKPMPHRLSNQPNLLSEEIVRCMKNIFISLADSSTLPSNLYSSDSLHSSSSPQGNISTFWPISELTAISFWRQSPQHDIQSYKEVLTSGSIFDPYKVHGKLSWTDCGNYGFAKEVSWMSVEKKQLEYASDSLKKLRSLIEQLAEINPIHLSHNEKLAFWINLYNALIMHAYLAYGVPKSDMKLFTLMQKAAYTVGGHSFSAACIEYILLKMKPPAHRPQTALLLALQKLKVSDEQKRSSIDSFEPLVGFALSCGTYSAPAVKVYTPGNVKEELQKAQRDFIRASVGMNSKRKLLIPKMLHSFARGVVDDSDIPIWISRFLPQQQAAVIERCGAQRRQSLLCSRSWEVIPYDSRFRYLFLPDVLP</sequence>
<organism evidence="2 3">
    <name type="scientific">Vanilla planifolia</name>
    <name type="common">Vanilla</name>
    <dbReference type="NCBI Taxonomy" id="51239"/>
    <lineage>
        <taxon>Eukaryota</taxon>
        <taxon>Viridiplantae</taxon>
        <taxon>Streptophyta</taxon>
        <taxon>Embryophyta</taxon>
        <taxon>Tracheophyta</taxon>
        <taxon>Spermatophyta</taxon>
        <taxon>Magnoliopsida</taxon>
        <taxon>Liliopsida</taxon>
        <taxon>Asparagales</taxon>
        <taxon>Orchidaceae</taxon>
        <taxon>Vanilloideae</taxon>
        <taxon>Vanilleae</taxon>
        <taxon>Vanilla</taxon>
    </lineage>
</organism>
<evidence type="ECO:0000313" key="3">
    <source>
        <dbReference type="Proteomes" id="UP000639772"/>
    </source>
</evidence>
<reference evidence="2 3" key="1">
    <citation type="journal article" date="2020" name="Nat. Food">
        <title>A phased Vanilla planifolia genome enables genetic improvement of flavour and production.</title>
        <authorList>
            <person name="Hasing T."/>
            <person name="Tang H."/>
            <person name="Brym M."/>
            <person name="Khazi F."/>
            <person name="Huang T."/>
            <person name="Chambers A.H."/>
        </authorList>
    </citation>
    <scope>NUCLEOTIDE SEQUENCE [LARGE SCALE GENOMIC DNA]</scope>
    <source>
        <tissue evidence="2">Leaf</tissue>
    </source>
</reference>
<comment type="caution">
    <text evidence="2">The sequence shown here is derived from an EMBL/GenBank/DDBJ whole genome shotgun (WGS) entry which is preliminary data.</text>
</comment>
<accession>A0A835RAQ5</accession>
<dbReference type="EMBL" id="JADCNM010000005">
    <property type="protein sequence ID" value="KAG0482502.1"/>
    <property type="molecule type" value="Genomic_DNA"/>
</dbReference>
<evidence type="ECO:0000259" key="1">
    <source>
        <dbReference type="Pfam" id="PF04784"/>
    </source>
</evidence>